<proteinExistence type="predicted"/>
<evidence type="ECO:0000256" key="3">
    <source>
        <dbReference type="ARBA" id="ARBA00022692"/>
    </source>
</evidence>
<feature type="transmembrane region" description="Helical" evidence="6">
    <location>
        <begin position="7"/>
        <end position="26"/>
    </location>
</feature>
<dbReference type="AlphaFoldDB" id="A0AAW9S626"/>
<feature type="transmembrane region" description="Helical" evidence="6">
    <location>
        <begin position="71"/>
        <end position="90"/>
    </location>
</feature>
<evidence type="ECO:0000313" key="7">
    <source>
        <dbReference type="EMBL" id="MEN7550630.1"/>
    </source>
</evidence>
<gene>
    <name evidence="7" type="ORF">AAG747_22110</name>
</gene>
<feature type="transmembrane region" description="Helical" evidence="6">
    <location>
        <begin position="126"/>
        <end position="145"/>
    </location>
</feature>
<dbReference type="EMBL" id="JBDKWZ010000015">
    <property type="protein sequence ID" value="MEN7550630.1"/>
    <property type="molecule type" value="Genomic_DNA"/>
</dbReference>
<sequence>MKWNTKSLFTYLISVSISALLFWYVYKDQNLAEMLERVGSADLKWVLVSIVISMFSHLSRGIRWKIALKPLGYNVNTIKVFMAVVVGYFVNNLVPRMGEMARCGLLKKGEGVPIRVSFGAVAAERALDLILLVGLIATVLILEFNKIGVFLSEKLTVTGAGMLSKLILLGGVGVFLIVFALILYFQRHRLQSFTVYQKVGNLLSGFKEGLLSILKLSAVDRFYYIMHTLLIWVAYYFMAYVMFFCTPETSILPPMTALTVLIMGGIGMAIPTPGGTGSYHLFVTATLLAYGISEPTGKYFAFLLHSSQVLSQIIFGSLFLLISLLWSKKPAYSNAG</sequence>
<dbReference type="PANTHER" id="PTHR39087">
    <property type="entry name" value="UPF0104 MEMBRANE PROTEIN MJ1595"/>
    <property type="match status" value="1"/>
</dbReference>
<comment type="caution">
    <text evidence="7">The sequence shown here is derived from an EMBL/GenBank/DDBJ whole genome shotgun (WGS) entry which is preliminary data.</text>
</comment>
<feature type="transmembrane region" description="Helical" evidence="6">
    <location>
        <begin position="166"/>
        <end position="185"/>
    </location>
</feature>
<reference evidence="7 8" key="1">
    <citation type="submission" date="2024-04" db="EMBL/GenBank/DDBJ databases">
        <title>Novel genus in family Flammeovirgaceae.</title>
        <authorList>
            <person name="Nguyen T.H."/>
            <person name="Vuong T.Q."/>
            <person name="Le H."/>
            <person name="Kim S.-G."/>
        </authorList>
    </citation>
    <scope>NUCLEOTIDE SEQUENCE [LARGE SCALE GENOMIC DNA]</scope>
    <source>
        <strain evidence="7 8">JCM 23209</strain>
    </source>
</reference>
<feature type="transmembrane region" description="Helical" evidence="6">
    <location>
        <begin position="222"/>
        <end position="244"/>
    </location>
</feature>
<organism evidence="7 8">
    <name type="scientific">Rapidithrix thailandica</name>
    <dbReference type="NCBI Taxonomy" id="413964"/>
    <lineage>
        <taxon>Bacteria</taxon>
        <taxon>Pseudomonadati</taxon>
        <taxon>Bacteroidota</taxon>
        <taxon>Cytophagia</taxon>
        <taxon>Cytophagales</taxon>
        <taxon>Flammeovirgaceae</taxon>
        <taxon>Rapidithrix</taxon>
    </lineage>
</organism>
<keyword evidence="3 6" id="KW-0812">Transmembrane</keyword>
<evidence type="ECO:0000256" key="4">
    <source>
        <dbReference type="ARBA" id="ARBA00022989"/>
    </source>
</evidence>
<evidence type="ECO:0000256" key="2">
    <source>
        <dbReference type="ARBA" id="ARBA00022475"/>
    </source>
</evidence>
<dbReference type="PANTHER" id="PTHR39087:SF2">
    <property type="entry name" value="UPF0104 MEMBRANE PROTEIN MJ1595"/>
    <property type="match status" value="1"/>
</dbReference>
<protein>
    <submittedName>
        <fullName evidence="7">Lysylphosphatidylglycerol synthase transmembrane domain-containing protein</fullName>
    </submittedName>
</protein>
<dbReference type="Proteomes" id="UP001403385">
    <property type="component" value="Unassembled WGS sequence"/>
</dbReference>
<feature type="transmembrane region" description="Helical" evidence="6">
    <location>
        <begin position="38"/>
        <end position="59"/>
    </location>
</feature>
<feature type="transmembrane region" description="Helical" evidence="6">
    <location>
        <begin position="299"/>
        <end position="326"/>
    </location>
</feature>
<evidence type="ECO:0000256" key="6">
    <source>
        <dbReference type="SAM" id="Phobius"/>
    </source>
</evidence>
<dbReference type="RefSeq" id="WP_346823411.1">
    <property type="nucleotide sequence ID" value="NZ_JBDKWZ010000015.1"/>
</dbReference>
<dbReference type="GO" id="GO:0005886">
    <property type="term" value="C:plasma membrane"/>
    <property type="evidence" value="ECO:0007669"/>
    <property type="project" value="UniProtKB-SubCell"/>
</dbReference>
<keyword evidence="4 6" id="KW-1133">Transmembrane helix</keyword>
<dbReference type="Pfam" id="PF03706">
    <property type="entry name" value="LPG_synthase_TM"/>
    <property type="match status" value="1"/>
</dbReference>
<accession>A0AAW9S626</accession>
<evidence type="ECO:0000256" key="1">
    <source>
        <dbReference type="ARBA" id="ARBA00004651"/>
    </source>
</evidence>
<feature type="transmembrane region" description="Helical" evidence="6">
    <location>
        <begin position="251"/>
        <end position="270"/>
    </location>
</feature>
<keyword evidence="5 6" id="KW-0472">Membrane</keyword>
<evidence type="ECO:0000256" key="5">
    <source>
        <dbReference type="ARBA" id="ARBA00023136"/>
    </source>
</evidence>
<evidence type="ECO:0000313" key="8">
    <source>
        <dbReference type="Proteomes" id="UP001403385"/>
    </source>
</evidence>
<dbReference type="NCBIfam" id="TIGR00374">
    <property type="entry name" value="flippase-like domain"/>
    <property type="match status" value="1"/>
</dbReference>
<keyword evidence="8" id="KW-1185">Reference proteome</keyword>
<keyword evidence="2" id="KW-1003">Cell membrane</keyword>
<dbReference type="InterPro" id="IPR022791">
    <property type="entry name" value="L-PG_synthase/AglD"/>
</dbReference>
<comment type="subcellular location">
    <subcellularLocation>
        <location evidence="1">Cell membrane</location>
        <topology evidence="1">Multi-pass membrane protein</topology>
    </subcellularLocation>
</comment>
<name>A0AAW9S626_9BACT</name>